<dbReference type="Gene3D" id="3.30.70.580">
    <property type="entry name" value="Pseudouridine synthase I, catalytic domain, N-terminal subdomain"/>
    <property type="match status" value="1"/>
</dbReference>
<dbReference type="PROSITE" id="PS01149">
    <property type="entry name" value="PSI_RSU"/>
    <property type="match status" value="1"/>
</dbReference>
<dbReference type="RefSeq" id="WP_159822084.1">
    <property type="nucleotide sequence ID" value="NZ_CABWNB010000001.1"/>
</dbReference>
<dbReference type="FunFam" id="3.30.70.1560:FF:000001">
    <property type="entry name" value="Pseudouridine synthase"/>
    <property type="match status" value="1"/>
</dbReference>
<dbReference type="SUPFAM" id="SSF55174">
    <property type="entry name" value="Alpha-L RNA-binding motif"/>
    <property type="match status" value="1"/>
</dbReference>
<evidence type="ECO:0000313" key="7">
    <source>
        <dbReference type="EMBL" id="MBB6477053.1"/>
    </source>
</evidence>
<proteinExistence type="inferred from homology"/>
<organism evidence="7 8">
    <name type="scientific">Negativicoccus succinicivorans</name>
    <dbReference type="NCBI Taxonomy" id="620903"/>
    <lineage>
        <taxon>Bacteria</taxon>
        <taxon>Bacillati</taxon>
        <taxon>Bacillota</taxon>
        <taxon>Negativicutes</taxon>
        <taxon>Veillonellales</taxon>
        <taxon>Veillonellaceae</taxon>
        <taxon>Negativicoccus</taxon>
    </lineage>
</organism>
<dbReference type="InterPro" id="IPR018496">
    <property type="entry name" value="PsdUridine_synth_RsuA/RluB_CS"/>
</dbReference>
<dbReference type="Gene3D" id="3.30.70.1560">
    <property type="entry name" value="Alpha-L RNA-binding motif"/>
    <property type="match status" value="1"/>
</dbReference>
<protein>
    <recommendedName>
        <fullName evidence="5">Pseudouridine synthase</fullName>
        <ecNumber evidence="5">5.4.99.-</ecNumber>
    </recommendedName>
</protein>
<dbReference type="InterPro" id="IPR020094">
    <property type="entry name" value="TruA/RsuA/RluB/E/F_N"/>
</dbReference>
<dbReference type="InterPro" id="IPR036986">
    <property type="entry name" value="S4_RNA-bd_sf"/>
</dbReference>
<dbReference type="AlphaFoldDB" id="A0A841QZZ9"/>
<evidence type="ECO:0000256" key="3">
    <source>
        <dbReference type="ARBA" id="ARBA00023235"/>
    </source>
</evidence>
<dbReference type="InterPro" id="IPR042092">
    <property type="entry name" value="PsdUridine_s_RsuA/RluB/E/F_cat"/>
</dbReference>
<dbReference type="InterPro" id="IPR050343">
    <property type="entry name" value="RsuA_PseudoU_synthase"/>
</dbReference>
<dbReference type="Gene3D" id="3.10.290.10">
    <property type="entry name" value="RNA-binding S4 domain"/>
    <property type="match status" value="1"/>
</dbReference>
<name>A0A841QZZ9_9FIRM</name>
<dbReference type="PANTHER" id="PTHR47683:SF3">
    <property type="entry name" value="RIBOSOMAL LARGE SUBUNIT PSEUDOURIDINE SYNTHASE B"/>
    <property type="match status" value="1"/>
</dbReference>
<dbReference type="InterPro" id="IPR000748">
    <property type="entry name" value="PsdUridine_synth_RsuA/RluB/E/F"/>
</dbReference>
<keyword evidence="8" id="KW-1185">Reference proteome</keyword>
<evidence type="ECO:0000256" key="5">
    <source>
        <dbReference type="RuleBase" id="RU003887"/>
    </source>
</evidence>
<comment type="caution">
    <text evidence="7">The sequence shown here is derived from an EMBL/GenBank/DDBJ whole genome shotgun (WGS) entry which is preliminary data.</text>
</comment>
<dbReference type="InterPro" id="IPR002942">
    <property type="entry name" value="S4_RNA-bd"/>
</dbReference>
<dbReference type="SMART" id="SM00363">
    <property type="entry name" value="S4"/>
    <property type="match status" value="1"/>
</dbReference>
<dbReference type="GO" id="GO:0003723">
    <property type="term" value="F:RNA binding"/>
    <property type="evidence" value="ECO:0007669"/>
    <property type="project" value="UniProtKB-KW"/>
</dbReference>
<sequence>MRERLQKLISQAGLASRRAAETMIIEGRVKVNGKVVSELGQKADLTRDTIIVDGKKIEREPLQYFLFNKPKGVITTLSDPEGRTTVLEYFKKEKVRLYPVGRLDLNTEGLLLLTNDGDLTNRLEHPSSEVEKEYEIKIKGRVPDKMLTAFREGVPLEDGITAPAKVSEAVFDVKTGLSTIVLTIHEGRNRQVRRMCEHFGFRVHNLKRTRYATLTLQGVKRGSYRALTANEISDLKAQVTHA</sequence>
<comment type="similarity">
    <text evidence="1 5">Belongs to the pseudouridine synthase RsuA family.</text>
</comment>
<dbReference type="Pfam" id="PF00849">
    <property type="entry name" value="PseudoU_synth_2"/>
    <property type="match status" value="1"/>
</dbReference>
<dbReference type="GO" id="GO:0120159">
    <property type="term" value="F:rRNA pseudouridine synthase activity"/>
    <property type="evidence" value="ECO:0007669"/>
    <property type="project" value="UniProtKB-ARBA"/>
</dbReference>
<dbReference type="PROSITE" id="PS50889">
    <property type="entry name" value="S4"/>
    <property type="match status" value="1"/>
</dbReference>
<evidence type="ECO:0000256" key="1">
    <source>
        <dbReference type="ARBA" id="ARBA00008348"/>
    </source>
</evidence>
<dbReference type="GO" id="GO:0000455">
    <property type="term" value="P:enzyme-directed rRNA pseudouridine synthesis"/>
    <property type="evidence" value="ECO:0007669"/>
    <property type="project" value="UniProtKB-ARBA"/>
</dbReference>
<evidence type="ECO:0000256" key="4">
    <source>
        <dbReference type="PROSITE-ProRule" id="PRU00182"/>
    </source>
</evidence>
<dbReference type="EMBL" id="JACHHI010000001">
    <property type="protein sequence ID" value="MBB6477053.1"/>
    <property type="molecule type" value="Genomic_DNA"/>
</dbReference>
<keyword evidence="3 5" id="KW-0413">Isomerase</keyword>
<dbReference type="NCBIfam" id="TIGR00093">
    <property type="entry name" value="pseudouridine synthase"/>
    <property type="match status" value="1"/>
</dbReference>
<evidence type="ECO:0000313" key="8">
    <source>
        <dbReference type="Proteomes" id="UP000591941"/>
    </source>
</evidence>
<dbReference type="FunFam" id="3.10.290.10:FF:000003">
    <property type="entry name" value="Pseudouridine synthase"/>
    <property type="match status" value="1"/>
</dbReference>
<dbReference type="InterPro" id="IPR020103">
    <property type="entry name" value="PsdUridine_synth_cat_dom_sf"/>
</dbReference>
<dbReference type="OrthoDB" id="9807213at2"/>
<reference evidence="7 8" key="1">
    <citation type="submission" date="2020-08" db="EMBL/GenBank/DDBJ databases">
        <title>Genomic Encyclopedia of Type Strains, Phase IV (KMG-IV): sequencing the most valuable type-strain genomes for metagenomic binning, comparative biology and taxonomic classification.</title>
        <authorList>
            <person name="Goeker M."/>
        </authorList>
    </citation>
    <scope>NUCLEOTIDE SEQUENCE [LARGE SCALE GENOMIC DNA]</scope>
    <source>
        <strain evidence="7 8">DSM 21255</strain>
    </source>
</reference>
<dbReference type="Proteomes" id="UP000591941">
    <property type="component" value="Unassembled WGS sequence"/>
</dbReference>
<gene>
    <name evidence="7" type="ORF">HNR45_000075</name>
</gene>
<dbReference type="PANTHER" id="PTHR47683">
    <property type="entry name" value="PSEUDOURIDINE SYNTHASE FAMILY PROTEIN-RELATED"/>
    <property type="match status" value="1"/>
</dbReference>
<keyword evidence="2 4" id="KW-0694">RNA-binding</keyword>
<evidence type="ECO:0000259" key="6">
    <source>
        <dbReference type="SMART" id="SM00363"/>
    </source>
</evidence>
<evidence type="ECO:0000256" key="2">
    <source>
        <dbReference type="ARBA" id="ARBA00022884"/>
    </source>
</evidence>
<accession>A0A841QZZ9</accession>
<feature type="domain" description="RNA-binding S4" evidence="6">
    <location>
        <begin position="3"/>
        <end position="67"/>
    </location>
</feature>
<dbReference type="EC" id="5.4.99.-" evidence="5"/>
<dbReference type="SUPFAM" id="SSF55120">
    <property type="entry name" value="Pseudouridine synthase"/>
    <property type="match status" value="1"/>
</dbReference>
<dbReference type="InterPro" id="IPR006145">
    <property type="entry name" value="PsdUridine_synth_RsuA/RluA"/>
</dbReference>
<dbReference type="CDD" id="cd00165">
    <property type="entry name" value="S4"/>
    <property type="match status" value="1"/>
</dbReference>
<dbReference type="GeneID" id="93485359"/>
<dbReference type="GO" id="GO:0005829">
    <property type="term" value="C:cytosol"/>
    <property type="evidence" value="ECO:0007669"/>
    <property type="project" value="UniProtKB-ARBA"/>
</dbReference>
<dbReference type="CDD" id="cd02870">
    <property type="entry name" value="PseudoU_synth_RsuA_like"/>
    <property type="match status" value="1"/>
</dbReference>
<dbReference type="Pfam" id="PF01479">
    <property type="entry name" value="S4"/>
    <property type="match status" value="1"/>
</dbReference>